<comment type="caution">
    <text evidence="8">The sequence shown here is derived from an EMBL/GenBank/DDBJ whole genome shotgun (WGS) entry which is preliminary data.</text>
</comment>
<evidence type="ECO:0000256" key="2">
    <source>
        <dbReference type="ARBA" id="ARBA00004245"/>
    </source>
</evidence>
<organism evidence="8 9">
    <name type="scientific">Adineta steineri</name>
    <dbReference type="NCBI Taxonomy" id="433720"/>
    <lineage>
        <taxon>Eukaryota</taxon>
        <taxon>Metazoa</taxon>
        <taxon>Spiralia</taxon>
        <taxon>Gnathifera</taxon>
        <taxon>Rotifera</taxon>
        <taxon>Eurotatoria</taxon>
        <taxon>Bdelloidea</taxon>
        <taxon>Adinetida</taxon>
        <taxon>Adinetidae</taxon>
        <taxon>Adineta</taxon>
    </lineage>
</organism>
<dbReference type="PANTHER" id="PTHR21490">
    <property type="entry name" value="ENKURIN-RELATED"/>
    <property type="match status" value="1"/>
</dbReference>
<evidence type="ECO:0000256" key="5">
    <source>
        <dbReference type="ARBA" id="ARBA00023273"/>
    </source>
</evidence>
<gene>
    <name evidence="8" type="ORF">JYZ213_LOCUS41646</name>
</gene>
<evidence type="ECO:0000313" key="9">
    <source>
        <dbReference type="Proteomes" id="UP000663845"/>
    </source>
</evidence>
<evidence type="ECO:0000256" key="6">
    <source>
        <dbReference type="SAM" id="MobiDB-lite"/>
    </source>
</evidence>
<dbReference type="Pfam" id="PF13864">
    <property type="entry name" value="Enkurin"/>
    <property type="match status" value="1"/>
</dbReference>
<evidence type="ECO:0000256" key="4">
    <source>
        <dbReference type="ARBA" id="ARBA00023212"/>
    </source>
</evidence>
<proteinExistence type="predicted"/>
<reference evidence="8" key="1">
    <citation type="submission" date="2021-02" db="EMBL/GenBank/DDBJ databases">
        <authorList>
            <person name="Nowell W R."/>
        </authorList>
    </citation>
    <scope>NUCLEOTIDE SEQUENCE</scope>
</reference>
<dbReference type="InterPro" id="IPR052102">
    <property type="entry name" value="Enkurin_domain-protein"/>
</dbReference>
<feature type="region of interest" description="Disordered" evidence="6">
    <location>
        <begin position="88"/>
        <end position="108"/>
    </location>
</feature>
<evidence type="ECO:0000313" key="8">
    <source>
        <dbReference type="EMBL" id="CAF1468110.1"/>
    </source>
</evidence>
<dbReference type="GO" id="GO:0005516">
    <property type="term" value="F:calmodulin binding"/>
    <property type="evidence" value="ECO:0007669"/>
    <property type="project" value="TreeGrafter"/>
</dbReference>
<evidence type="ECO:0000256" key="3">
    <source>
        <dbReference type="ARBA" id="ARBA00022490"/>
    </source>
</evidence>
<comment type="subcellular location">
    <subcellularLocation>
        <location evidence="1">Cell projection</location>
        <location evidence="1">Cilium</location>
    </subcellularLocation>
    <subcellularLocation>
        <location evidence="2">Cytoplasm</location>
        <location evidence="2">Cytoskeleton</location>
    </subcellularLocation>
</comment>
<dbReference type="Proteomes" id="UP000663845">
    <property type="component" value="Unassembled WGS sequence"/>
</dbReference>
<protein>
    <recommendedName>
        <fullName evidence="7">Enkurin domain-containing protein</fullName>
    </recommendedName>
</protein>
<keyword evidence="5" id="KW-0966">Cell projection</keyword>
<dbReference type="PANTHER" id="PTHR21490:SF0">
    <property type="entry name" value="ENKURIN"/>
    <property type="match status" value="1"/>
</dbReference>
<dbReference type="GO" id="GO:0001669">
    <property type="term" value="C:acrosomal vesicle"/>
    <property type="evidence" value="ECO:0007669"/>
    <property type="project" value="TreeGrafter"/>
</dbReference>
<dbReference type="PROSITE" id="PS51665">
    <property type="entry name" value="ENKURIN"/>
    <property type="match status" value="1"/>
</dbReference>
<dbReference type="EMBL" id="CAJNOG010001745">
    <property type="protein sequence ID" value="CAF1468110.1"/>
    <property type="molecule type" value="Genomic_DNA"/>
</dbReference>
<keyword evidence="3" id="KW-0963">Cytoplasm</keyword>
<dbReference type="GO" id="GO:0005879">
    <property type="term" value="C:axonemal microtubule"/>
    <property type="evidence" value="ECO:0007669"/>
    <property type="project" value="TreeGrafter"/>
</dbReference>
<name>A0A815QWZ1_9BILA</name>
<keyword evidence="4" id="KW-0206">Cytoskeleton</keyword>
<dbReference type="InterPro" id="IPR027012">
    <property type="entry name" value="Enkurin_dom"/>
</dbReference>
<evidence type="ECO:0000259" key="7">
    <source>
        <dbReference type="PROSITE" id="PS51665"/>
    </source>
</evidence>
<accession>A0A815QWZ1</accession>
<dbReference type="AlphaFoldDB" id="A0A815QWZ1"/>
<feature type="domain" description="Enkurin" evidence="7">
    <location>
        <begin position="173"/>
        <end position="265"/>
    </location>
</feature>
<evidence type="ECO:0000256" key="1">
    <source>
        <dbReference type="ARBA" id="ARBA00004138"/>
    </source>
</evidence>
<sequence>MVVGKNGANQQEESVYNLIPRTQYQAAKPARYDSKFKSTVRDSSQNRKYEHRTMGYAEEPLPDPQQFLKKNTSDNKAATAAASIPKDTISYKDRLPRKAPVPNIRDAPKMGARTEKNFVQTNALDVVMTVPKKPERNIVDARHGDKYPIDTSGLTPKYVFKKNFGEVPVYIKNRRADMDKAKQEYETYVSDYFRRGAMREMNDDERQTIIDGLKKQWEDVHHEFQTLSVIIDTIPKRLHKERLEHEMKLLEKDIDLLEKHQVIYIAD</sequence>